<evidence type="ECO:0000256" key="11">
    <source>
        <dbReference type="RuleBase" id="RU003750"/>
    </source>
</evidence>
<evidence type="ECO:0000256" key="9">
    <source>
        <dbReference type="ARBA" id="ARBA00023209"/>
    </source>
</evidence>
<keyword evidence="9" id="KW-0594">Phospholipid biosynthesis</keyword>
<dbReference type="EMBL" id="JXTI01000111">
    <property type="protein sequence ID" value="KWX12543.1"/>
    <property type="molecule type" value="Genomic_DNA"/>
</dbReference>
<keyword evidence="6 13" id="KW-1133">Transmembrane helix</keyword>
<keyword evidence="5 13" id="KW-0812">Transmembrane</keyword>
<accession>A0A132NQY3</accession>
<sequence>MADLGRFKMKKFRSLVKQIPNMLSLSRIPLLFSITGCLFAQFQNRYVISFILGVVASITDYLDGAAARKLNATSDFGKLFDSLCDKILTVGIFISFIATGIYPPLFVFPTLVVLSREFLVTGLRMIAASRGVVMAAEKGGKVKTAAQMFAICAILLSYALEEAHVNDGKIFSAILYTLVKPIRLASLVMFLFSSVLALMSGYTYLRRYSYLISDSPSSYTMSRSSAASTSAAARAVSPASKPYDIISSSKANARPSRASVVSIKPEASDPICSPALPAPPPPKFD</sequence>
<feature type="transmembrane region" description="Helical" evidence="13">
    <location>
        <begin position="185"/>
        <end position="205"/>
    </location>
</feature>
<keyword evidence="3" id="KW-0444">Lipid biosynthesis</keyword>
<keyword evidence="8 13" id="KW-0472">Membrane</keyword>
<evidence type="ECO:0000256" key="4">
    <source>
        <dbReference type="ARBA" id="ARBA00022679"/>
    </source>
</evidence>
<dbReference type="GO" id="GO:0016020">
    <property type="term" value="C:membrane"/>
    <property type="evidence" value="ECO:0007669"/>
    <property type="project" value="UniProtKB-SubCell"/>
</dbReference>
<protein>
    <submittedName>
        <fullName evidence="14">CDP-diacylglycerol-glycerol-3-phosphate 3-phosphatidyltransferase</fullName>
    </submittedName>
</protein>
<dbReference type="VEuPathDB" id="GiardiaDB:QR46_3466"/>
<dbReference type="AlphaFoldDB" id="A0A132NQY3"/>
<dbReference type="GO" id="GO:0005739">
    <property type="term" value="C:mitochondrion"/>
    <property type="evidence" value="ECO:0007669"/>
    <property type="project" value="TreeGrafter"/>
</dbReference>
<comment type="subcellular location">
    <subcellularLocation>
        <location evidence="1">Membrane</location>
        <topology evidence="1">Multi-pass membrane protein</topology>
    </subcellularLocation>
</comment>
<evidence type="ECO:0000256" key="5">
    <source>
        <dbReference type="ARBA" id="ARBA00022692"/>
    </source>
</evidence>
<keyword evidence="4 11" id="KW-0808">Transferase</keyword>
<name>A0A132NQY3_GIAIN</name>
<keyword evidence="10" id="KW-1208">Phospholipid metabolism</keyword>
<evidence type="ECO:0000256" key="12">
    <source>
        <dbReference type="SAM" id="MobiDB-lite"/>
    </source>
</evidence>
<dbReference type="PANTHER" id="PTHR14269:SF11">
    <property type="entry name" value="CDP-DIACYLGLYCEROL--GLYCEROL-3-PHOSPHATE 3-PHOSPHATIDYLTRANSFERASE"/>
    <property type="match status" value="1"/>
</dbReference>
<dbReference type="GO" id="GO:0046474">
    <property type="term" value="P:glycerophospholipid biosynthetic process"/>
    <property type="evidence" value="ECO:0007669"/>
    <property type="project" value="TreeGrafter"/>
</dbReference>
<dbReference type="InterPro" id="IPR000462">
    <property type="entry name" value="CDP-OH_P_trans"/>
</dbReference>
<dbReference type="Pfam" id="PF01066">
    <property type="entry name" value="CDP-OH_P_transf"/>
    <property type="match status" value="1"/>
</dbReference>
<dbReference type="InterPro" id="IPR050324">
    <property type="entry name" value="CDP-alcohol_PTase-I"/>
</dbReference>
<dbReference type="Proteomes" id="UP000070089">
    <property type="component" value="Unassembled WGS sequence"/>
</dbReference>
<dbReference type="NCBIfam" id="TIGR00560">
    <property type="entry name" value="pgsA"/>
    <property type="match status" value="1"/>
</dbReference>
<dbReference type="FunFam" id="1.20.120.1760:FF:000035">
    <property type="entry name" value="CDP-diacylglycerol--glycerol-3-phosphate 3-phosphatidyltransferase"/>
    <property type="match status" value="1"/>
</dbReference>
<evidence type="ECO:0000256" key="8">
    <source>
        <dbReference type="ARBA" id="ARBA00023136"/>
    </source>
</evidence>
<evidence type="ECO:0000256" key="13">
    <source>
        <dbReference type="SAM" id="Phobius"/>
    </source>
</evidence>
<dbReference type="OrthoDB" id="10255677at2759"/>
<evidence type="ECO:0000256" key="7">
    <source>
        <dbReference type="ARBA" id="ARBA00023098"/>
    </source>
</evidence>
<feature type="region of interest" description="Disordered" evidence="12">
    <location>
        <begin position="264"/>
        <end position="285"/>
    </location>
</feature>
<dbReference type="InterPro" id="IPR043130">
    <property type="entry name" value="CDP-OH_PTrfase_TM_dom"/>
</dbReference>
<feature type="compositionally biased region" description="Pro residues" evidence="12">
    <location>
        <begin position="276"/>
        <end position="285"/>
    </location>
</feature>
<feature type="transmembrane region" description="Helical" evidence="13">
    <location>
        <begin position="47"/>
        <end position="66"/>
    </location>
</feature>
<evidence type="ECO:0000256" key="2">
    <source>
        <dbReference type="ARBA" id="ARBA00010441"/>
    </source>
</evidence>
<proteinExistence type="inferred from homology"/>
<evidence type="ECO:0000256" key="6">
    <source>
        <dbReference type="ARBA" id="ARBA00022989"/>
    </source>
</evidence>
<comment type="caution">
    <text evidence="14">The sequence shown here is derived from an EMBL/GenBank/DDBJ whole genome shotgun (WGS) entry which is preliminary data.</text>
</comment>
<dbReference type="PROSITE" id="PS00379">
    <property type="entry name" value="CDP_ALCOHOL_P_TRANSF"/>
    <property type="match status" value="1"/>
</dbReference>
<dbReference type="InterPro" id="IPR004570">
    <property type="entry name" value="Phosphatidylglycerol_P_synth"/>
</dbReference>
<dbReference type="Gene3D" id="1.20.120.1760">
    <property type="match status" value="1"/>
</dbReference>
<dbReference type="PANTHER" id="PTHR14269">
    <property type="entry name" value="CDP-DIACYLGLYCEROL--GLYCEROL-3-PHOSPHATE 3-PHOSPHATIDYLTRANSFERASE-RELATED"/>
    <property type="match status" value="1"/>
</dbReference>
<evidence type="ECO:0000256" key="10">
    <source>
        <dbReference type="ARBA" id="ARBA00023264"/>
    </source>
</evidence>
<reference evidence="14 15" key="1">
    <citation type="journal article" date="2015" name="Mol. Biochem. Parasitol.">
        <title>Identification of polymorphic genes for use in assemblage B genotyping assays through comparative genomics of multiple assemblage B Giardia duodenalis isolates.</title>
        <authorList>
            <person name="Wielinga C."/>
            <person name="Thompson R.C."/>
            <person name="Monis P."/>
            <person name="Ryan U."/>
        </authorList>
    </citation>
    <scope>NUCLEOTIDE SEQUENCE [LARGE SCALE GENOMIC DNA]</scope>
    <source>
        <strain evidence="14 15">BAH15c1</strain>
    </source>
</reference>
<feature type="transmembrane region" description="Helical" evidence="13">
    <location>
        <begin position="87"/>
        <end position="106"/>
    </location>
</feature>
<keyword evidence="7" id="KW-0443">Lipid metabolism</keyword>
<dbReference type="InterPro" id="IPR048254">
    <property type="entry name" value="CDP_ALCOHOL_P_TRANSF_CS"/>
</dbReference>
<evidence type="ECO:0000256" key="3">
    <source>
        <dbReference type="ARBA" id="ARBA00022516"/>
    </source>
</evidence>
<dbReference type="GO" id="GO:0008444">
    <property type="term" value="F:CDP-diacylglycerol-glycerol-3-phosphate 3-phosphatidyltransferase activity"/>
    <property type="evidence" value="ECO:0007669"/>
    <property type="project" value="InterPro"/>
</dbReference>
<evidence type="ECO:0000313" key="14">
    <source>
        <dbReference type="EMBL" id="KWX12543.1"/>
    </source>
</evidence>
<comment type="similarity">
    <text evidence="2 11">Belongs to the CDP-alcohol phosphatidyltransferase class-I family.</text>
</comment>
<organism evidence="14 15">
    <name type="scientific">Giardia duodenalis assemblage B</name>
    <dbReference type="NCBI Taxonomy" id="1394984"/>
    <lineage>
        <taxon>Eukaryota</taxon>
        <taxon>Metamonada</taxon>
        <taxon>Diplomonadida</taxon>
        <taxon>Hexamitidae</taxon>
        <taxon>Giardiinae</taxon>
        <taxon>Giardia</taxon>
    </lineage>
</organism>
<gene>
    <name evidence="14" type="ORF">QR46_3466</name>
</gene>
<evidence type="ECO:0000256" key="1">
    <source>
        <dbReference type="ARBA" id="ARBA00004141"/>
    </source>
</evidence>
<evidence type="ECO:0000313" key="15">
    <source>
        <dbReference type="Proteomes" id="UP000070089"/>
    </source>
</evidence>